<proteinExistence type="predicted"/>
<evidence type="ECO:0000313" key="2">
    <source>
        <dbReference type="EMBL" id="GAA1141154.1"/>
    </source>
</evidence>
<dbReference type="PROSITE" id="PS51708">
    <property type="entry name" value="CHAD"/>
    <property type="match status" value="1"/>
</dbReference>
<dbReference type="PANTHER" id="PTHR39339">
    <property type="entry name" value="SLR1444 PROTEIN"/>
    <property type="match status" value="1"/>
</dbReference>
<protein>
    <recommendedName>
        <fullName evidence="1">CHAD domain-containing protein</fullName>
    </recommendedName>
</protein>
<accession>A0ABP4F1L9</accession>
<sequence>MTDGYLARQVAALDRDVEAVRRREPEGVHRARIDCRRLRAVAPRGPLRDELRWLGDQLSAARDRYVVHQLLVRMVVEEPAGLVDPSVERRLERTYGGTRPSPDALDSPRFAALRAELAALDPQPRVTRRRVRNELDRVVRRHRAVAERPGDDPAMHDLRKAAKRLRYTAEAWEPDGGKDARRLAAAAKRLTQHLGERQDTVVVRAHLLRLAEAAAAEGEPAFTYGRLHAREQARAAALDEALPAVWERFTGPATRSTC</sequence>
<comment type="caution">
    <text evidence="2">The sequence shown here is derived from an EMBL/GenBank/DDBJ whole genome shotgun (WGS) entry which is preliminary data.</text>
</comment>
<evidence type="ECO:0000259" key="1">
    <source>
        <dbReference type="PROSITE" id="PS51708"/>
    </source>
</evidence>
<dbReference type="InterPro" id="IPR007899">
    <property type="entry name" value="CHAD_dom"/>
</dbReference>
<dbReference type="PANTHER" id="PTHR39339:SF1">
    <property type="entry name" value="CHAD DOMAIN-CONTAINING PROTEIN"/>
    <property type="match status" value="1"/>
</dbReference>
<name>A0ABP4F1L9_9ACTN</name>
<dbReference type="RefSeq" id="WP_343907457.1">
    <property type="nucleotide sequence ID" value="NZ_BAAAJE010000007.1"/>
</dbReference>
<reference evidence="3" key="1">
    <citation type="journal article" date="2019" name="Int. J. Syst. Evol. Microbiol.">
        <title>The Global Catalogue of Microorganisms (GCM) 10K type strain sequencing project: providing services to taxonomists for standard genome sequencing and annotation.</title>
        <authorList>
            <consortium name="The Broad Institute Genomics Platform"/>
            <consortium name="The Broad Institute Genome Sequencing Center for Infectious Disease"/>
            <person name="Wu L."/>
            <person name="Ma J."/>
        </authorList>
    </citation>
    <scope>NUCLEOTIDE SEQUENCE [LARGE SCALE GENOMIC DNA]</scope>
    <source>
        <strain evidence="3">JCM 11813</strain>
    </source>
</reference>
<evidence type="ECO:0000313" key="3">
    <source>
        <dbReference type="Proteomes" id="UP001499979"/>
    </source>
</evidence>
<feature type="domain" description="CHAD" evidence="1">
    <location>
        <begin position="1"/>
        <end position="251"/>
    </location>
</feature>
<dbReference type="Gene3D" id="1.40.20.10">
    <property type="entry name" value="CHAD domain"/>
    <property type="match status" value="1"/>
</dbReference>
<organism evidence="2 3">
    <name type="scientific">Nocardioides aquiterrae</name>
    <dbReference type="NCBI Taxonomy" id="203799"/>
    <lineage>
        <taxon>Bacteria</taxon>
        <taxon>Bacillati</taxon>
        <taxon>Actinomycetota</taxon>
        <taxon>Actinomycetes</taxon>
        <taxon>Propionibacteriales</taxon>
        <taxon>Nocardioidaceae</taxon>
        <taxon>Nocardioides</taxon>
    </lineage>
</organism>
<dbReference type="EMBL" id="BAAAJE010000007">
    <property type="protein sequence ID" value="GAA1141154.1"/>
    <property type="molecule type" value="Genomic_DNA"/>
</dbReference>
<gene>
    <name evidence="2" type="ORF">GCM10009606_20810</name>
</gene>
<dbReference type="InterPro" id="IPR038186">
    <property type="entry name" value="CHAD_dom_sf"/>
</dbReference>
<dbReference type="SMART" id="SM00880">
    <property type="entry name" value="CHAD"/>
    <property type="match status" value="1"/>
</dbReference>
<dbReference type="Pfam" id="PF05235">
    <property type="entry name" value="CHAD"/>
    <property type="match status" value="1"/>
</dbReference>
<keyword evidence="3" id="KW-1185">Reference proteome</keyword>
<dbReference type="Proteomes" id="UP001499979">
    <property type="component" value="Unassembled WGS sequence"/>
</dbReference>